<dbReference type="PANTHER" id="PTHR47967">
    <property type="entry name" value="OS07G0603500 PROTEIN-RELATED"/>
    <property type="match status" value="1"/>
</dbReference>
<dbReference type="InterPro" id="IPR033873">
    <property type="entry name" value="CND41-like"/>
</dbReference>
<dbReference type="InterPro" id="IPR032799">
    <property type="entry name" value="TAXi_C"/>
</dbReference>
<evidence type="ECO:0000313" key="9">
    <source>
        <dbReference type="Proteomes" id="UP000515121"/>
    </source>
</evidence>
<dbReference type="InterPro" id="IPR033121">
    <property type="entry name" value="PEPTIDASE_A1"/>
</dbReference>
<feature type="active site" evidence="5">
    <location>
        <position position="368"/>
    </location>
</feature>
<organism evidence="9 10">
    <name type="scientific">Durio zibethinus</name>
    <name type="common">Durian</name>
    <dbReference type="NCBI Taxonomy" id="66656"/>
    <lineage>
        <taxon>Eukaryota</taxon>
        <taxon>Viridiplantae</taxon>
        <taxon>Streptophyta</taxon>
        <taxon>Embryophyta</taxon>
        <taxon>Tracheophyta</taxon>
        <taxon>Spermatophyta</taxon>
        <taxon>Magnoliopsida</taxon>
        <taxon>eudicotyledons</taxon>
        <taxon>Gunneridae</taxon>
        <taxon>Pentapetalae</taxon>
        <taxon>rosids</taxon>
        <taxon>malvids</taxon>
        <taxon>Malvales</taxon>
        <taxon>Malvaceae</taxon>
        <taxon>Helicteroideae</taxon>
        <taxon>Durio</taxon>
    </lineage>
</organism>
<dbReference type="PROSITE" id="PS00141">
    <property type="entry name" value="ASP_PROTEASE"/>
    <property type="match status" value="2"/>
</dbReference>
<evidence type="ECO:0000256" key="2">
    <source>
        <dbReference type="ARBA" id="ARBA00022670"/>
    </source>
</evidence>
<gene>
    <name evidence="10" type="primary">LOC111305968</name>
</gene>
<dbReference type="SUPFAM" id="SSF50630">
    <property type="entry name" value="Acid proteases"/>
    <property type="match status" value="1"/>
</dbReference>
<keyword evidence="9" id="KW-1185">Reference proteome</keyword>
<feature type="domain" description="Peptidase A1" evidence="8">
    <location>
        <begin position="146"/>
        <end position="483"/>
    </location>
</feature>
<dbReference type="Pfam" id="PF14543">
    <property type="entry name" value="TAXi_N"/>
    <property type="match status" value="1"/>
</dbReference>
<dbReference type="GO" id="GO:0006508">
    <property type="term" value="P:proteolysis"/>
    <property type="evidence" value="ECO:0007669"/>
    <property type="project" value="UniProtKB-KW"/>
</dbReference>
<protein>
    <submittedName>
        <fullName evidence="10">Aspartyl protease family protein 2-like</fullName>
    </submittedName>
</protein>
<name>A0A6P6A3L8_DURZI</name>
<feature type="signal peptide" evidence="7">
    <location>
        <begin position="1"/>
        <end position="25"/>
    </location>
</feature>
<dbReference type="PANTHER" id="PTHR47967:SF60">
    <property type="entry name" value="PROTEIN ASPARTIC PROTEASE IN GUARD CELL 1-LIKE"/>
    <property type="match status" value="1"/>
</dbReference>
<feature type="chain" id="PRO_5027581272" evidence="7">
    <location>
        <begin position="26"/>
        <end position="488"/>
    </location>
</feature>
<sequence length="488" mass="52807">MGEKSKNNLLFSCSIILLLLSLSAAVTSPFQLQTLLPRSLPSTPTLSWQDSDPESDSLVETSELESINSNTTLEVQLELHHLDALSSDETPERLFDLRLQRDALRAETIYSFVSKAVARNPPRAPGRRSEFSSSIISGLAQGSGEYFTRLGVGTPPRYLYMVLDTGSDVVWVQCSPCKKCYSQTDPIFDPTKSRSFSGIPCGSPLCRSLDSSGCNQRRMCLYQVSYGDGSVTFGDFSTETLTFRKTRVGSVALGCGHDNEGLFVGAAGLLGLGRGRLSFPSQTGRRFNMKFSYCLVDRSASSKPSSMVFGDAAIPRTALFTPLLTNPKLDTFYYVELLGISVGGTRVPRITPSLFKMDQEGNGGVIIDSGTSVTRLTRPAYIAMRDAFRLGASNLERAPDFSLFDTCFDLSGKTSVKVPTVVLHFRGADVSLPATNYLIPVDSGGTFCFAFAGTMSGLSIIGNIQQQSFRVAYDLAGSRIGFAPSGCN</sequence>
<dbReference type="FunFam" id="2.40.70.10:FF:000019">
    <property type="entry name" value="aspartyl protease family protein 2"/>
    <property type="match status" value="1"/>
</dbReference>
<keyword evidence="6" id="KW-0064">Aspartyl protease</keyword>
<dbReference type="InterPro" id="IPR051708">
    <property type="entry name" value="Plant_Aspart_Prot_A1"/>
</dbReference>
<dbReference type="CDD" id="cd05472">
    <property type="entry name" value="cnd41_like"/>
    <property type="match status" value="1"/>
</dbReference>
<keyword evidence="3 7" id="KW-0732">Signal</keyword>
<evidence type="ECO:0000259" key="8">
    <source>
        <dbReference type="PROSITE" id="PS51767"/>
    </source>
</evidence>
<dbReference type="GeneID" id="111305968"/>
<keyword evidence="4 6" id="KW-0378">Hydrolase</keyword>
<dbReference type="InterPro" id="IPR021109">
    <property type="entry name" value="Peptidase_aspartic_dom_sf"/>
</dbReference>
<feature type="active site" evidence="5">
    <location>
        <position position="164"/>
    </location>
</feature>
<dbReference type="RefSeq" id="XP_022759589.1">
    <property type="nucleotide sequence ID" value="XM_022903854.1"/>
</dbReference>
<dbReference type="InterPro" id="IPR001461">
    <property type="entry name" value="Aspartic_peptidase_A1"/>
</dbReference>
<dbReference type="AlphaFoldDB" id="A0A6P6A3L8"/>
<evidence type="ECO:0000256" key="1">
    <source>
        <dbReference type="ARBA" id="ARBA00007447"/>
    </source>
</evidence>
<dbReference type="KEGG" id="dzi:111305968"/>
<keyword evidence="2 6" id="KW-0645">Protease</keyword>
<evidence type="ECO:0000256" key="5">
    <source>
        <dbReference type="PIRSR" id="PIRSR601461-1"/>
    </source>
</evidence>
<dbReference type="GO" id="GO:0004190">
    <property type="term" value="F:aspartic-type endopeptidase activity"/>
    <property type="evidence" value="ECO:0007669"/>
    <property type="project" value="UniProtKB-KW"/>
</dbReference>
<comment type="similarity">
    <text evidence="1 6">Belongs to the peptidase A1 family.</text>
</comment>
<proteinExistence type="inferred from homology"/>
<evidence type="ECO:0000313" key="10">
    <source>
        <dbReference type="RefSeq" id="XP_022759589.1"/>
    </source>
</evidence>
<dbReference type="InterPro" id="IPR032861">
    <property type="entry name" value="TAXi_N"/>
</dbReference>
<dbReference type="FunFam" id="2.40.70.10:FF:000010">
    <property type="entry name" value="Aspartyl protease family protein 2"/>
    <property type="match status" value="1"/>
</dbReference>
<reference evidence="10" key="1">
    <citation type="submission" date="2025-08" db="UniProtKB">
        <authorList>
            <consortium name="RefSeq"/>
        </authorList>
    </citation>
    <scope>IDENTIFICATION</scope>
    <source>
        <tissue evidence="10">Fruit stalk</tissue>
    </source>
</reference>
<dbReference type="InterPro" id="IPR001969">
    <property type="entry name" value="Aspartic_peptidase_AS"/>
</dbReference>
<evidence type="ECO:0000256" key="6">
    <source>
        <dbReference type="RuleBase" id="RU000454"/>
    </source>
</evidence>
<evidence type="ECO:0000256" key="4">
    <source>
        <dbReference type="ARBA" id="ARBA00022801"/>
    </source>
</evidence>
<dbReference type="Pfam" id="PF14541">
    <property type="entry name" value="TAXi_C"/>
    <property type="match status" value="1"/>
</dbReference>
<dbReference type="PROSITE" id="PS51767">
    <property type="entry name" value="PEPTIDASE_A1"/>
    <property type="match status" value="1"/>
</dbReference>
<dbReference type="PRINTS" id="PR00792">
    <property type="entry name" value="PEPSIN"/>
</dbReference>
<dbReference type="Proteomes" id="UP000515121">
    <property type="component" value="Unplaced"/>
</dbReference>
<accession>A0A6P6A3L8</accession>
<evidence type="ECO:0000256" key="3">
    <source>
        <dbReference type="ARBA" id="ARBA00022729"/>
    </source>
</evidence>
<dbReference type="OrthoDB" id="2747330at2759"/>
<evidence type="ECO:0000256" key="7">
    <source>
        <dbReference type="SAM" id="SignalP"/>
    </source>
</evidence>
<dbReference type="Gene3D" id="2.40.70.10">
    <property type="entry name" value="Acid Proteases"/>
    <property type="match status" value="2"/>
</dbReference>